<organism evidence="1 2">
    <name type="scientific">Arthrobacter phage Tenno</name>
    <dbReference type="NCBI Taxonomy" id="2315702"/>
    <lineage>
        <taxon>Viruses</taxon>
        <taxon>Duplodnaviria</taxon>
        <taxon>Heunggongvirae</taxon>
        <taxon>Uroviricota</taxon>
        <taxon>Caudoviricetes</taxon>
        <taxon>Gordonvirus</taxon>
        <taxon>Gordonvirus captnmurica</taxon>
    </lineage>
</organism>
<name>A0A386KNV4_9CAUD</name>
<accession>A0A386KNV4</accession>
<gene>
    <name evidence="1" type="primary">85</name>
    <name evidence="1" type="ORF">SEA_TENNO_85</name>
</gene>
<dbReference type="Proteomes" id="UP000277394">
    <property type="component" value="Segment"/>
</dbReference>
<proteinExistence type="predicted"/>
<evidence type="ECO:0000313" key="2">
    <source>
        <dbReference type="Proteomes" id="UP000277394"/>
    </source>
</evidence>
<reference evidence="1 2" key="1">
    <citation type="submission" date="2018-08" db="EMBL/GenBank/DDBJ databases">
        <authorList>
            <person name="Acevedo B."/>
            <person name="Adams S.D."/>
            <person name="Ahmed E."/>
            <person name="Alsharif D."/>
            <person name="Assaf W."/>
            <person name="Atie C."/>
            <person name="Bayrami S."/>
            <person name="Blackford S."/>
            <person name="Bosque E."/>
            <person name="Chapanian K."/>
            <person name="Chery T."/>
            <person name="Constantino E."/>
            <person name="Diaz B."/>
            <person name="Djombo L."/>
            <person name="Domian I."/>
            <person name="Duvelson J."/>
            <person name="Economy N."/>
            <person name="Ferreira A."/>
            <person name="Fuschetto M."/>
            <person name="Garcia A."/>
            <person name="Hauptman A."/>
            <person name="Hernandez M."/>
            <person name="Israeil M."/>
            <person name="James K."/>
            <person name="Jeffery E."/>
            <person name="Jocelyn N."/>
            <person name="Johnson C."/>
            <person name="Katrib A."/>
            <person name="Keker J."/>
            <person name="Khashashina L."/>
            <person name="Martianou S."/>
            <person name="Monsen-Collar K."/>
            <person name="Mustafa R."/>
            <person name="Nasser G."/>
            <person name="Onwuzuruike C."/>
            <person name="Orzel K."/>
            <person name="Peepall S."/>
            <person name="Pena R."/>
            <person name="Pied T."/>
            <person name="Rabboh F."/>
            <person name="Reyes A."/>
            <person name="Roland J."/>
            <person name="Sanchez D."/>
            <person name="Schertz L."/>
            <person name="Schwing B."/>
            <person name="Seaman J."/>
            <person name="Toribio G."/>
            <person name="Torres C."/>
            <person name="Weaver J."/>
            <person name="Weisz A."/>
            <person name="Whitehall Z."/>
            <person name="Klyczek K."/>
            <person name="Garlena R.A."/>
            <person name="Russell D.A."/>
            <person name="Pope W.H."/>
            <person name="Jacobs-Sera D."/>
            <person name="Hatfull G.F."/>
        </authorList>
    </citation>
    <scope>NUCLEOTIDE SEQUENCE [LARGE SCALE GENOMIC DNA]</scope>
</reference>
<sequence>MYCGREIRYRYPYGWYHWSGKSFWIESYCDGGKSNTLAEPEIPNGIVLGGDHD</sequence>
<dbReference type="EMBL" id="MH825711">
    <property type="protein sequence ID" value="AYD87288.1"/>
    <property type="molecule type" value="Genomic_DNA"/>
</dbReference>
<protein>
    <submittedName>
        <fullName evidence="1">Uncharacterized protein</fullName>
    </submittedName>
</protein>
<evidence type="ECO:0000313" key="1">
    <source>
        <dbReference type="EMBL" id="AYD87288.1"/>
    </source>
</evidence>